<sequence length="1042" mass="120827">MQVESKEIEATAGEHLERNKALPTALDEESVMSFLKMGLSFNRDERAHAQGFFQVAEECKLDKQTESLPFYLLLVEMIKKYQAIISENTESQEEDQKWQFQLILLLKNSLKRNLGKVIYNNNTKTSVISEDIKDALKAELLDIVKDPNLEEKVYQEILEIIKLFIDEEFPSSWPEFINNYLNGCISHLFDACCNFSNYSEEDKVLFNRFLNLYLSTMKKANTAEKRNSEIVPHLVEMSNMTSFTDFTKSEFDPENGWDNENSADPSNTEAMCTILKIDKLTLMIMQKSFSLDGIRHREDIEVYLSLMNIFCNKLYFCVKSIKSVKHHIIQNPQALCTDNIGMIAQNSLNNLNGYCKMILKYLKKILGAHPLLFIQVYKNFLEICFDIFFECNLFSQIVLRKAVKVIQMASNFEENKWTERLQNFPAELNQLTDQHADIFTTENIRRIASFLAINFLTIGCTDFYNEVSDYSGLSLLPDTVLCEKLCLNFLPTMEEWIIDCLKIILKKPDCLSSILREEIDCQTLGQEQTQAENQHVEDAIFVMIGLLPKVYTLKNVEQQNWIEISHIMEYLESKIHNDERSMFFKLRYCHLLSRWMPSFDVPRLLKYLDRILILLANCSEKSTDLVVRCINLVSSFLNQLKNFEIDIKDTPEMTSTQADHLDLIVKTVNYQTIFNFLISSKLFSENYTSNLSPSELHSLTDLMKTIINDIDLNENADGTMALLEYLDFIADSHKINWNTESEIISIWEIVLRSLRDNAQMIHNALLKLEVITENKNFQSFWILDCGYQNQNQPEGSTLLSIFIQNARCSTLEAQVETRIIKVLSKILIEFCSSAKLKTYPLLRIKTDIVKYLSQKLVLHLQTRREVPCIFSSNSEIDNQTLNSGESYTDLFTESLILCSEEICSSKYHDETPDIKDFITCIFNYFNIGLTTSCHLRRHLFSQRSSAENYKVLISWATRMYQGNMAKHRSLHQIGFTTIIKTVLKSFNDNSSHEIREDLKSLICSFTEKLEISQSDLEEVINGEKVEEFSNMVNETIQDYIVE</sequence>
<dbReference type="SUPFAM" id="SSF48371">
    <property type="entry name" value="ARM repeat"/>
    <property type="match status" value="1"/>
</dbReference>
<dbReference type="Gene3D" id="1.25.10.10">
    <property type="entry name" value="Leucine-rich Repeat Variant"/>
    <property type="match status" value="1"/>
</dbReference>
<reference evidence="1" key="1">
    <citation type="submission" date="2023-07" db="EMBL/GenBank/DDBJ databases">
        <authorList>
            <consortium name="AG Swart"/>
            <person name="Singh M."/>
            <person name="Singh A."/>
            <person name="Seah K."/>
            <person name="Emmerich C."/>
        </authorList>
    </citation>
    <scope>NUCLEOTIDE SEQUENCE</scope>
    <source>
        <strain evidence="1">DP1</strain>
    </source>
</reference>
<name>A0AAD1XKT5_EUPCR</name>
<evidence type="ECO:0000313" key="2">
    <source>
        <dbReference type="Proteomes" id="UP001295684"/>
    </source>
</evidence>
<dbReference type="InterPro" id="IPR016024">
    <property type="entry name" value="ARM-type_fold"/>
</dbReference>
<proteinExistence type="predicted"/>
<accession>A0AAD1XKT5</accession>
<keyword evidence="2" id="KW-1185">Reference proteome</keyword>
<dbReference type="AlphaFoldDB" id="A0AAD1XKT5"/>
<protein>
    <submittedName>
        <fullName evidence="1">Uncharacterized protein</fullName>
    </submittedName>
</protein>
<dbReference type="InterPro" id="IPR011989">
    <property type="entry name" value="ARM-like"/>
</dbReference>
<gene>
    <name evidence="1" type="ORF">ECRASSUSDP1_LOCUS15889</name>
</gene>
<organism evidence="1 2">
    <name type="scientific">Euplotes crassus</name>
    <dbReference type="NCBI Taxonomy" id="5936"/>
    <lineage>
        <taxon>Eukaryota</taxon>
        <taxon>Sar</taxon>
        <taxon>Alveolata</taxon>
        <taxon>Ciliophora</taxon>
        <taxon>Intramacronucleata</taxon>
        <taxon>Spirotrichea</taxon>
        <taxon>Hypotrichia</taxon>
        <taxon>Euplotida</taxon>
        <taxon>Euplotidae</taxon>
        <taxon>Moneuplotes</taxon>
    </lineage>
</organism>
<comment type="caution">
    <text evidence="1">The sequence shown here is derived from an EMBL/GenBank/DDBJ whole genome shotgun (WGS) entry which is preliminary data.</text>
</comment>
<dbReference type="EMBL" id="CAMPGE010015946">
    <property type="protein sequence ID" value="CAI2374535.1"/>
    <property type="molecule type" value="Genomic_DNA"/>
</dbReference>
<evidence type="ECO:0000313" key="1">
    <source>
        <dbReference type="EMBL" id="CAI2374535.1"/>
    </source>
</evidence>
<dbReference type="Proteomes" id="UP001295684">
    <property type="component" value="Unassembled WGS sequence"/>
</dbReference>